<accession>A9E5N7</accession>
<dbReference type="RefSeq" id="WP_007093959.1">
    <property type="nucleotide sequence ID" value="NZ_CP142125.1"/>
</dbReference>
<proteinExistence type="predicted"/>
<dbReference type="Proteomes" id="UP000002945">
    <property type="component" value="Unassembled WGS sequence"/>
</dbReference>
<dbReference type="EMBL" id="ABIB01000010">
    <property type="protein sequence ID" value="EDP95203.1"/>
    <property type="molecule type" value="Genomic_DNA"/>
</dbReference>
<comment type="caution">
    <text evidence="1">The sequence shown here is derived from an EMBL/GenBank/DDBJ whole genome shotgun (WGS) entry which is preliminary data.</text>
</comment>
<keyword evidence="2" id="KW-1185">Reference proteome</keyword>
<dbReference type="AlphaFoldDB" id="A9E5N7"/>
<name>A9E5N7_9FLAO</name>
<sequence>MKRKTLKTLKLNKKSISNLNASSIKGGTLISIVNPIICAQTEGTCINTHCEDGIVCDLQDPKPKQ</sequence>
<reference evidence="1 2" key="1">
    <citation type="journal article" date="2011" name="J. Bacteriol.">
        <title>Genome sequence of the algicidal bacterium Kordia algicida OT-1.</title>
        <authorList>
            <person name="Lee H.S."/>
            <person name="Kang S.G."/>
            <person name="Kwon K.K."/>
            <person name="Lee J.H."/>
            <person name="Kim S.J."/>
        </authorList>
    </citation>
    <scope>NUCLEOTIDE SEQUENCE [LARGE SCALE GENOMIC DNA]</scope>
    <source>
        <strain evidence="1 2">OT-1</strain>
    </source>
</reference>
<evidence type="ECO:0000313" key="2">
    <source>
        <dbReference type="Proteomes" id="UP000002945"/>
    </source>
</evidence>
<evidence type="ECO:0000313" key="1">
    <source>
        <dbReference type="EMBL" id="EDP95203.1"/>
    </source>
</evidence>
<dbReference type="HOGENOM" id="CLU_2844136_0_0_10"/>
<dbReference type="STRING" id="391587.KAOT1_06957"/>
<protein>
    <submittedName>
        <fullName evidence="1">Uncharacterized protein</fullName>
    </submittedName>
</protein>
<gene>
    <name evidence="1" type="ORF">KAOT1_06957</name>
</gene>
<organism evidence="1 2">
    <name type="scientific">Kordia algicida OT-1</name>
    <dbReference type="NCBI Taxonomy" id="391587"/>
    <lineage>
        <taxon>Bacteria</taxon>
        <taxon>Pseudomonadati</taxon>
        <taxon>Bacteroidota</taxon>
        <taxon>Flavobacteriia</taxon>
        <taxon>Flavobacteriales</taxon>
        <taxon>Flavobacteriaceae</taxon>
        <taxon>Kordia</taxon>
    </lineage>
</organism>